<dbReference type="Proteomes" id="UP000285794">
    <property type="component" value="Unassembled WGS sequence"/>
</dbReference>
<evidence type="ECO:0000313" key="2">
    <source>
        <dbReference type="EMBL" id="RRG18953.1"/>
    </source>
</evidence>
<gene>
    <name evidence="2" type="ORF">DWB61_17520</name>
</gene>
<keyword evidence="3" id="KW-1185">Reference proteome</keyword>
<dbReference type="RefSeq" id="WP_125032200.1">
    <property type="nucleotide sequence ID" value="NZ_JAPXVP010000035.1"/>
</dbReference>
<reference evidence="2 3" key="1">
    <citation type="submission" date="2018-07" db="EMBL/GenBank/DDBJ databases">
        <title>Draft genome sequence of Ancylomarina sp. M1P.</title>
        <authorList>
            <person name="Yadav S."/>
            <person name="Villanueva L."/>
            <person name="Damste J.S.S."/>
        </authorList>
    </citation>
    <scope>NUCLEOTIDE SEQUENCE [LARGE SCALE GENOMIC DNA]</scope>
    <source>
        <strain evidence="2 3">M1P</strain>
    </source>
</reference>
<comment type="caution">
    <text evidence="2">The sequence shown here is derived from an EMBL/GenBank/DDBJ whole genome shotgun (WGS) entry which is preliminary data.</text>
</comment>
<organism evidence="2 3">
    <name type="scientific">Ancylomarina euxinus</name>
    <dbReference type="NCBI Taxonomy" id="2283627"/>
    <lineage>
        <taxon>Bacteria</taxon>
        <taxon>Pseudomonadati</taxon>
        <taxon>Bacteroidota</taxon>
        <taxon>Bacteroidia</taxon>
        <taxon>Marinilabiliales</taxon>
        <taxon>Marinifilaceae</taxon>
        <taxon>Ancylomarina</taxon>
    </lineage>
</organism>
<keyword evidence="1" id="KW-1133">Transmembrane helix</keyword>
<evidence type="ECO:0000313" key="3">
    <source>
        <dbReference type="Proteomes" id="UP000285794"/>
    </source>
</evidence>
<feature type="transmembrane region" description="Helical" evidence="1">
    <location>
        <begin position="90"/>
        <end position="107"/>
    </location>
</feature>
<sequence>MSKKSINKKEVNKTIKDKVNQGVSRIEILNELSEKYFDKKTLSMLIAATPDPTRIEKYKLLNNILLGLIFITIISKILLGFFIFSQISTALIPLAFLFPILNFMFAFEVSKYKGYIYNILGVITVAGIFNVLGKINENIFFGVIDIMIGILIAGLAFYLGNKMFPNYGLIGPKKDSKGEIILE</sequence>
<dbReference type="EMBL" id="QQWG01000039">
    <property type="protein sequence ID" value="RRG18953.1"/>
    <property type="molecule type" value="Genomic_DNA"/>
</dbReference>
<evidence type="ECO:0000256" key="1">
    <source>
        <dbReference type="SAM" id="Phobius"/>
    </source>
</evidence>
<protein>
    <submittedName>
        <fullName evidence="2">Uncharacterized protein</fullName>
    </submittedName>
</protein>
<feature type="transmembrane region" description="Helical" evidence="1">
    <location>
        <begin position="64"/>
        <end position="84"/>
    </location>
</feature>
<name>A0A425XWD8_9BACT</name>
<feature type="transmembrane region" description="Helical" evidence="1">
    <location>
        <begin position="114"/>
        <end position="133"/>
    </location>
</feature>
<accession>A0A425XWD8</accession>
<proteinExistence type="predicted"/>
<keyword evidence="1" id="KW-0812">Transmembrane</keyword>
<keyword evidence="1" id="KW-0472">Membrane</keyword>
<feature type="transmembrane region" description="Helical" evidence="1">
    <location>
        <begin position="139"/>
        <end position="159"/>
    </location>
</feature>
<dbReference type="OrthoDB" id="6871677at2"/>
<dbReference type="AlphaFoldDB" id="A0A425XWD8"/>